<dbReference type="AlphaFoldDB" id="A0A086IZ27"/>
<reference evidence="1 2" key="1">
    <citation type="journal article" date="2014" name="Genome Announc.">
        <title>Genome Sequence of the Microsporidian Species Nematocida sp1 Strain ERTm6 (ATCC PRA-372).</title>
        <authorList>
            <person name="Bakowski M.A."/>
            <person name="Priest M."/>
            <person name="Young S."/>
            <person name="Cuomo C.A."/>
            <person name="Troemel E.R."/>
        </authorList>
    </citation>
    <scope>NUCLEOTIDE SEQUENCE [LARGE SCALE GENOMIC DNA]</scope>
    <source>
        <strain evidence="1 2">ERTm6</strain>
    </source>
</reference>
<proteinExistence type="predicted"/>
<dbReference type="GeneID" id="77677338"/>
<organism evidence="1 2">
    <name type="scientific">Nematocida ausubeli (strain ATCC PRA-371 / ERTm2)</name>
    <name type="common">Nematode killer fungus</name>
    <dbReference type="NCBI Taxonomy" id="1913371"/>
    <lineage>
        <taxon>Eukaryota</taxon>
        <taxon>Fungi</taxon>
        <taxon>Fungi incertae sedis</taxon>
        <taxon>Microsporidia</taxon>
        <taxon>Nematocida</taxon>
    </lineage>
</organism>
<accession>A0A086IZ27</accession>
<sequence length="47" mass="5578">MIKFFQEKVANDDVLRIMEDKCSLDEIATGKFLDSPKFLMQSYIRVY</sequence>
<dbReference type="Proteomes" id="UP000054524">
    <property type="component" value="Unassembled WGS sequence"/>
</dbReference>
<dbReference type="EMBL" id="AKIJ01000006">
    <property type="protein sequence ID" value="KFG25145.1"/>
    <property type="molecule type" value="Genomic_DNA"/>
</dbReference>
<comment type="caution">
    <text evidence="1">The sequence shown here is derived from an EMBL/GenBank/DDBJ whole genome shotgun (WGS) entry which is preliminary data.</text>
</comment>
<gene>
    <name evidence="1" type="ORF">NESG_02365</name>
</gene>
<protein>
    <submittedName>
        <fullName evidence="1">Uncharacterized protein</fullName>
    </submittedName>
</protein>
<name>A0A086IZ27_NEMA1</name>
<dbReference type="RefSeq" id="XP_052903700.1">
    <property type="nucleotide sequence ID" value="XM_053049969.1"/>
</dbReference>
<dbReference type="HOGENOM" id="CLU_3175542_0_0_1"/>
<evidence type="ECO:0000313" key="2">
    <source>
        <dbReference type="Proteomes" id="UP000054524"/>
    </source>
</evidence>
<keyword evidence="2" id="KW-1185">Reference proteome</keyword>
<evidence type="ECO:0000313" key="1">
    <source>
        <dbReference type="EMBL" id="KFG25145.1"/>
    </source>
</evidence>